<reference evidence="5 6" key="1">
    <citation type="submission" date="2023-11" db="EMBL/GenBank/DDBJ databases">
        <authorList>
            <person name="Bao R."/>
        </authorList>
    </citation>
    <scope>NUCLEOTIDE SEQUENCE [LARGE SCALE GENOMIC DNA]</scope>
    <source>
        <strain evidence="5 6">PJ23</strain>
    </source>
</reference>
<dbReference type="InterPro" id="IPR050490">
    <property type="entry name" value="Bact_solute-bd_prot1"/>
</dbReference>
<organism evidence="5 6">
    <name type="scientific">Terrihabitans rhizophilus</name>
    <dbReference type="NCBI Taxonomy" id="3092662"/>
    <lineage>
        <taxon>Bacteria</taxon>
        <taxon>Pseudomonadati</taxon>
        <taxon>Pseudomonadota</taxon>
        <taxon>Alphaproteobacteria</taxon>
        <taxon>Hyphomicrobiales</taxon>
        <taxon>Terrihabitans</taxon>
    </lineage>
</organism>
<accession>A0ABU4RT77</accession>
<evidence type="ECO:0000256" key="3">
    <source>
        <dbReference type="ARBA" id="ARBA00022764"/>
    </source>
</evidence>
<sequence>MKPMKTLLYSLCLSGLLAGGAAHAETVSILMEGVPDTEYVKALIPEFEKETGITVNLEVINYAEMHTKLVPQMVARKGSYSAIVVDFYWVGEFAKAGWMQPLDKYIEKDKFDTSVYVPKMLDLVGKVDGKTYMLPFYNYAMGMLYRKDLLEDEANKAAFKAKYGAELKKPETWDEYLKQVEFFTKDGNYGVVNQGLRPDPIAMEWSNYLFANGGEFAGSDWKSTVKGEAGKKAIEQYATNIEKFGPVGAASFGFDEAFNVFAQGKAYSYITYNFFRAAADDPAKSQVVGKVEIAAVPGQGPGKGGSLNGAWGWAIPKSSPNPDAAWTFLKWVESKDIAKKRALAGGSPTRTDVFDDPDVIAKSPYMPELKKLLLESHNFPTFTYTPQFVEVLGRELSLAVAKQKAPDAALDQIAKEFDELAKKDGKQK</sequence>
<keyword evidence="6" id="KW-1185">Reference proteome</keyword>
<proteinExistence type="inferred from homology"/>
<keyword evidence="4" id="KW-0732">Signal</keyword>
<protein>
    <submittedName>
        <fullName evidence="5">Sugar ABC transporter substrate-binding protein</fullName>
    </submittedName>
</protein>
<evidence type="ECO:0000313" key="6">
    <source>
        <dbReference type="Proteomes" id="UP001274321"/>
    </source>
</evidence>
<comment type="similarity">
    <text evidence="2">Belongs to the bacterial solute-binding protein 1 family.</text>
</comment>
<dbReference type="PANTHER" id="PTHR43649">
    <property type="entry name" value="ARABINOSE-BINDING PROTEIN-RELATED"/>
    <property type="match status" value="1"/>
</dbReference>
<dbReference type="Pfam" id="PF01547">
    <property type="entry name" value="SBP_bac_1"/>
    <property type="match status" value="1"/>
</dbReference>
<evidence type="ECO:0000256" key="4">
    <source>
        <dbReference type="SAM" id="SignalP"/>
    </source>
</evidence>
<gene>
    <name evidence="5" type="ORF">SCD90_07960</name>
</gene>
<dbReference type="RefSeq" id="WP_319844112.1">
    <property type="nucleotide sequence ID" value="NZ_JAXAFJ010000003.1"/>
</dbReference>
<dbReference type="Proteomes" id="UP001274321">
    <property type="component" value="Unassembled WGS sequence"/>
</dbReference>
<dbReference type="InterPro" id="IPR006059">
    <property type="entry name" value="SBP"/>
</dbReference>
<evidence type="ECO:0000256" key="1">
    <source>
        <dbReference type="ARBA" id="ARBA00004418"/>
    </source>
</evidence>
<comment type="caution">
    <text evidence="5">The sequence shown here is derived from an EMBL/GenBank/DDBJ whole genome shotgun (WGS) entry which is preliminary data.</text>
</comment>
<feature type="signal peptide" evidence="4">
    <location>
        <begin position="1"/>
        <end position="24"/>
    </location>
</feature>
<comment type="subcellular location">
    <subcellularLocation>
        <location evidence="1">Periplasm</location>
    </subcellularLocation>
</comment>
<name>A0ABU4RT77_9HYPH</name>
<evidence type="ECO:0000256" key="2">
    <source>
        <dbReference type="ARBA" id="ARBA00008520"/>
    </source>
</evidence>
<dbReference type="Gene3D" id="3.40.190.10">
    <property type="entry name" value="Periplasmic binding protein-like II"/>
    <property type="match status" value="2"/>
</dbReference>
<dbReference type="SUPFAM" id="SSF53850">
    <property type="entry name" value="Periplasmic binding protein-like II"/>
    <property type="match status" value="1"/>
</dbReference>
<dbReference type="EMBL" id="JAXAFJ010000003">
    <property type="protein sequence ID" value="MDX6805996.1"/>
    <property type="molecule type" value="Genomic_DNA"/>
</dbReference>
<evidence type="ECO:0000313" key="5">
    <source>
        <dbReference type="EMBL" id="MDX6805996.1"/>
    </source>
</evidence>
<dbReference type="CDD" id="cd13585">
    <property type="entry name" value="PBP2_TMBP_like"/>
    <property type="match status" value="1"/>
</dbReference>
<keyword evidence="3" id="KW-0574">Periplasm</keyword>
<feature type="chain" id="PRO_5046551182" evidence="4">
    <location>
        <begin position="25"/>
        <end position="428"/>
    </location>
</feature>
<dbReference type="PANTHER" id="PTHR43649:SF12">
    <property type="entry name" value="DIACETYLCHITOBIOSE BINDING PROTEIN DASA"/>
    <property type="match status" value="1"/>
</dbReference>